<feature type="transmembrane region" description="Helical" evidence="9">
    <location>
        <begin position="20"/>
        <end position="42"/>
    </location>
</feature>
<dbReference type="PANTHER" id="PTHR30614">
    <property type="entry name" value="MEMBRANE COMPONENT OF AMINO ACID ABC TRANSPORTER"/>
    <property type="match status" value="1"/>
</dbReference>
<keyword evidence="4" id="KW-1003">Cell membrane</keyword>
<dbReference type="SUPFAM" id="SSF161098">
    <property type="entry name" value="MetI-like"/>
    <property type="match status" value="1"/>
</dbReference>
<evidence type="ECO:0000313" key="12">
    <source>
        <dbReference type="Proteomes" id="UP000049983"/>
    </source>
</evidence>
<dbReference type="InterPro" id="IPR010065">
    <property type="entry name" value="AA_ABC_transptr_permease_3TM"/>
</dbReference>
<feature type="domain" description="ABC transmembrane type-1" evidence="10">
    <location>
        <begin position="18"/>
        <end position="205"/>
    </location>
</feature>
<keyword evidence="5 9" id="KW-0812">Transmembrane</keyword>
<evidence type="ECO:0000256" key="4">
    <source>
        <dbReference type="ARBA" id="ARBA00022475"/>
    </source>
</evidence>
<evidence type="ECO:0000313" key="11">
    <source>
        <dbReference type="EMBL" id="CTQ71601.1"/>
    </source>
</evidence>
<comment type="subcellular location">
    <subcellularLocation>
        <location evidence="1">Cell inner membrane</location>
        <topology evidence="1">Multi-pass membrane protein</topology>
    </subcellularLocation>
    <subcellularLocation>
        <location evidence="9">Cell membrane</location>
        <topology evidence="9">Multi-pass membrane protein</topology>
    </subcellularLocation>
</comment>
<accession>A0A0M7A399</accession>
<gene>
    <name evidence="11" type="primary">yecS_2</name>
    <name evidence="11" type="ORF">LA5096_02976</name>
</gene>
<proteinExistence type="inferred from homology"/>
<evidence type="ECO:0000256" key="8">
    <source>
        <dbReference type="ARBA" id="ARBA00023136"/>
    </source>
</evidence>
<dbReference type="Pfam" id="PF00528">
    <property type="entry name" value="BPD_transp_1"/>
    <property type="match status" value="1"/>
</dbReference>
<evidence type="ECO:0000256" key="1">
    <source>
        <dbReference type="ARBA" id="ARBA00004429"/>
    </source>
</evidence>
<evidence type="ECO:0000256" key="7">
    <source>
        <dbReference type="ARBA" id="ARBA00022989"/>
    </source>
</evidence>
<protein>
    <submittedName>
        <fullName evidence="11">Inner membrane amino-acid ABC transporter permease protein YecS</fullName>
    </submittedName>
</protein>
<organism evidence="11 12">
    <name type="scientific">Roseibium album</name>
    <dbReference type="NCBI Taxonomy" id="311410"/>
    <lineage>
        <taxon>Bacteria</taxon>
        <taxon>Pseudomonadati</taxon>
        <taxon>Pseudomonadota</taxon>
        <taxon>Alphaproteobacteria</taxon>
        <taxon>Hyphomicrobiales</taxon>
        <taxon>Stappiaceae</taxon>
        <taxon>Roseibium</taxon>
    </lineage>
</organism>
<dbReference type="RefSeq" id="WP_055113905.1">
    <property type="nucleotide sequence ID" value="NZ_CANKXR010000008.1"/>
</dbReference>
<feature type="transmembrane region" description="Helical" evidence="9">
    <location>
        <begin position="187"/>
        <end position="210"/>
    </location>
</feature>
<evidence type="ECO:0000256" key="9">
    <source>
        <dbReference type="RuleBase" id="RU363032"/>
    </source>
</evidence>
<dbReference type="GO" id="GO:0043190">
    <property type="term" value="C:ATP-binding cassette (ABC) transporter complex"/>
    <property type="evidence" value="ECO:0007669"/>
    <property type="project" value="InterPro"/>
</dbReference>
<dbReference type="OrthoDB" id="9787841at2"/>
<dbReference type="CDD" id="cd06261">
    <property type="entry name" value="TM_PBP2"/>
    <property type="match status" value="1"/>
</dbReference>
<feature type="transmembrane region" description="Helical" evidence="9">
    <location>
        <begin position="80"/>
        <end position="101"/>
    </location>
</feature>
<reference evidence="12" key="1">
    <citation type="submission" date="2015-07" db="EMBL/GenBank/DDBJ databases">
        <authorList>
            <person name="Rodrigo-Torres Lidia"/>
            <person name="Arahal R.David."/>
        </authorList>
    </citation>
    <scope>NUCLEOTIDE SEQUENCE [LARGE SCALE GENOMIC DNA]</scope>
    <source>
        <strain evidence="12">CECT 5096</strain>
    </source>
</reference>
<keyword evidence="7 9" id="KW-1133">Transmembrane helix</keyword>
<evidence type="ECO:0000259" key="10">
    <source>
        <dbReference type="PROSITE" id="PS50928"/>
    </source>
</evidence>
<comment type="similarity">
    <text evidence="2">Belongs to the binding-protein-dependent transport system permease family. HisMQ subfamily.</text>
</comment>
<dbReference type="GeneID" id="97670342"/>
<dbReference type="GO" id="GO:0006865">
    <property type="term" value="P:amino acid transport"/>
    <property type="evidence" value="ECO:0007669"/>
    <property type="project" value="UniProtKB-KW"/>
</dbReference>
<dbReference type="NCBIfam" id="TIGR01726">
    <property type="entry name" value="HEQRo_perm_3TM"/>
    <property type="match status" value="1"/>
</dbReference>
<evidence type="ECO:0000256" key="6">
    <source>
        <dbReference type="ARBA" id="ARBA00022970"/>
    </source>
</evidence>
<dbReference type="STRING" id="311410.LA5095_01722"/>
<dbReference type="InterPro" id="IPR014342">
    <property type="entry name" value="Ectoine_EhuC"/>
</dbReference>
<dbReference type="Gene3D" id="1.10.3720.10">
    <property type="entry name" value="MetI-like"/>
    <property type="match status" value="1"/>
</dbReference>
<dbReference type="EMBL" id="CXWC01000010">
    <property type="protein sequence ID" value="CTQ71601.1"/>
    <property type="molecule type" value="Genomic_DNA"/>
</dbReference>
<dbReference type="AlphaFoldDB" id="A0A0M7A399"/>
<keyword evidence="12" id="KW-1185">Reference proteome</keyword>
<name>A0A0M7A399_9HYPH</name>
<dbReference type="GO" id="GO:0022857">
    <property type="term" value="F:transmembrane transporter activity"/>
    <property type="evidence" value="ECO:0007669"/>
    <property type="project" value="InterPro"/>
</dbReference>
<dbReference type="InterPro" id="IPR043429">
    <property type="entry name" value="ArtM/GltK/GlnP/TcyL/YhdX-like"/>
</dbReference>
<evidence type="ECO:0000256" key="2">
    <source>
        <dbReference type="ARBA" id="ARBA00010072"/>
    </source>
</evidence>
<dbReference type="NCBIfam" id="TIGR03004">
    <property type="entry name" value="ectoine_ehuC"/>
    <property type="match status" value="1"/>
</dbReference>
<evidence type="ECO:0000256" key="5">
    <source>
        <dbReference type="ARBA" id="ARBA00022692"/>
    </source>
</evidence>
<evidence type="ECO:0000256" key="3">
    <source>
        <dbReference type="ARBA" id="ARBA00022448"/>
    </source>
</evidence>
<keyword evidence="3 9" id="KW-0813">Transport</keyword>
<dbReference type="Proteomes" id="UP000049983">
    <property type="component" value="Unassembled WGS sequence"/>
</dbReference>
<dbReference type="PROSITE" id="PS50928">
    <property type="entry name" value="ABC_TM1"/>
    <property type="match status" value="1"/>
</dbReference>
<dbReference type="InterPro" id="IPR000515">
    <property type="entry name" value="MetI-like"/>
</dbReference>
<sequence>MGYWEFLVEYLPKLANGAVMTVMVMVCATLLAVAVSMVFGLMRLSSHFAIQGAATVYIEFFRGTSLLVQLYWIYYVLPLMGLTLSPFVSGVLALGLNFGAYGAEIVRGGIQAVPRGQYEAALALNMSPFSRMRRIIIPQIYTIILPPAANLTVELLKATALVALITVVDLMFVAKQINATTWLSAQVFGTALIIYYAMARFALIPFLRWLELIAARKIGKA</sequence>
<keyword evidence="8 9" id="KW-0472">Membrane</keyword>
<dbReference type="InterPro" id="IPR035906">
    <property type="entry name" value="MetI-like_sf"/>
</dbReference>
<feature type="transmembrane region" description="Helical" evidence="9">
    <location>
        <begin position="54"/>
        <end position="74"/>
    </location>
</feature>
<dbReference type="PANTHER" id="PTHR30614:SF0">
    <property type="entry name" value="L-CYSTINE TRANSPORT SYSTEM PERMEASE PROTEIN TCYL"/>
    <property type="match status" value="1"/>
</dbReference>
<keyword evidence="6" id="KW-0029">Amino-acid transport</keyword>
<feature type="transmembrane region" description="Helical" evidence="9">
    <location>
        <begin position="140"/>
        <end position="167"/>
    </location>
</feature>